<dbReference type="Proteomes" id="UP000242616">
    <property type="component" value="Unassembled WGS sequence"/>
</dbReference>
<evidence type="ECO:0000313" key="3">
    <source>
        <dbReference type="Proteomes" id="UP000242616"/>
    </source>
</evidence>
<feature type="transmembrane region" description="Helical" evidence="1">
    <location>
        <begin position="20"/>
        <end position="41"/>
    </location>
</feature>
<dbReference type="EMBL" id="LBFC01000023">
    <property type="protein sequence ID" value="ONN26497.1"/>
    <property type="molecule type" value="Genomic_DNA"/>
</dbReference>
<evidence type="ECO:0000256" key="1">
    <source>
        <dbReference type="SAM" id="Phobius"/>
    </source>
</evidence>
<comment type="caution">
    <text evidence="2">The sequence shown here is derived from an EMBL/GenBank/DDBJ whole genome shotgun (WGS) entry which is preliminary data.</text>
</comment>
<evidence type="ECO:0000313" key="2">
    <source>
        <dbReference type="EMBL" id="ONN26497.1"/>
    </source>
</evidence>
<accession>A0ABX3IH38</accession>
<name>A0ABX3IH38_9BACT</name>
<proteinExistence type="predicted"/>
<keyword evidence="1" id="KW-1133">Transmembrane helix</keyword>
<keyword evidence="1" id="KW-0812">Transmembrane</keyword>
<feature type="transmembrane region" description="Helical" evidence="1">
    <location>
        <begin position="90"/>
        <end position="115"/>
    </location>
</feature>
<feature type="transmembrane region" description="Helical" evidence="1">
    <location>
        <begin position="127"/>
        <end position="151"/>
    </location>
</feature>
<protein>
    <submittedName>
        <fullName evidence="2">Uncharacterized protein</fullName>
    </submittedName>
</protein>
<organism evidence="2 3">
    <name type="scientific">Thermosipho affectus</name>
    <dbReference type="NCBI Taxonomy" id="660294"/>
    <lineage>
        <taxon>Bacteria</taxon>
        <taxon>Thermotogati</taxon>
        <taxon>Thermotogota</taxon>
        <taxon>Thermotogae</taxon>
        <taxon>Thermotogales</taxon>
        <taxon>Fervidobacteriaceae</taxon>
        <taxon>Thermosipho</taxon>
    </lineage>
</organism>
<gene>
    <name evidence="2" type="ORF">XJ44_08500</name>
</gene>
<keyword evidence="1" id="KW-0472">Membrane</keyword>
<reference evidence="2 3" key="1">
    <citation type="submission" date="2015-06" db="EMBL/GenBank/DDBJ databases">
        <title>Genome sequencing of Thermotogales isolates from hydrothermal vents.</title>
        <authorList>
            <person name="Haverkamp T.H."/>
            <person name="Kublanov I.V."/>
            <person name="Nesbo C.L."/>
        </authorList>
    </citation>
    <scope>NUCLEOTIDE SEQUENCE [LARGE SCALE GENOMIC DNA]</scope>
    <source>
        <strain evidence="3">ik275mar</strain>
    </source>
</reference>
<dbReference type="RefSeq" id="WP_077198733.1">
    <property type="nucleotide sequence ID" value="NZ_LBFC01000023.1"/>
</dbReference>
<feature type="transmembrane region" description="Helical" evidence="1">
    <location>
        <begin position="61"/>
        <end position="78"/>
    </location>
</feature>
<keyword evidence="3" id="KW-1185">Reference proteome</keyword>
<sequence>MRMENNLLFKPSIWFVEKCLNFKGTSIFAVILSLFDMYLIIEKANLPTASPDGNAPLWIKIVWTIMLIYLATGIEVIFKNEKMNRSRGAGWIFAIFIEYICITTVLWSVILYIFYGNRDVLNKGLKWIIIYLLILVLVHPLNKKNIIFVMMKNKKRRYF</sequence>